<dbReference type="InterPro" id="IPR050832">
    <property type="entry name" value="Bact_Acetyltransf"/>
</dbReference>
<dbReference type="SUPFAM" id="SSF55729">
    <property type="entry name" value="Acyl-CoA N-acyltransferases (Nat)"/>
    <property type="match status" value="1"/>
</dbReference>
<dbReference type="InterPro" id="IPR000182">
    <property type="entry name" value="GNAT_dom"/>
</dbReference>
<keyword evidence="2" id="KW-0012">Acyltransferase</keyword>
<gene>
    <name evidence="4" type="ORF">BST13_21385</name>
</gene>
<accession>A0A1X0AS12</accession>
<evidence type="ECO:0000313" key="5">
    <source>
        <dbReference type="Proteomes" id="UP000192448"/>
    </source>
</evidence>
<dbReference type="EMBL" id="MVHF01000023">
    <property type="protein sequence ID" value="ORA32851.1"/>
    <property type="molecule type" value="Genomic_DNA"/>
</dbReference>
<dbReference type="PANTHER" id="PTHR43877">
    <property type="entry name" value="AMINOALKYLPHOSPHONATE N-ACETYLTRANSFERASE-RELATED-RELATED"/>
    <property type="match status" value="1"/>
</dbReference>
<proteinExistence type="predicted"/>
<dbReference type="GO" id="GO:0016747">
    <property type="term" value="F:acyltransferase activity, transferring groups other than amino-acyl groups"/>
    <property type="evidence" value="ECO:0007669"/>
    <property type="project" value="InterPro"/>
</dbReference>
<comment type="caution">
    <text evidence="4">The sequence shown here is derived from an EMBL/GenBank/DDBJ whole genome shotgun (WGS) entry which is preliminary data.</text>
</comment>
<dbReference type="OrthoDB" id="510731at2"/>
<dbReference type="Pfam" id="PF00583">
    <property type="entry name" value="Acetyltransf_1"/>
    <property type="match status" value="1"/>
</dbReference>
<organism evidence="4 5">
    <name type="scientific">Mycobacterium aquaticum</name>
    <dbReference type="NCBI Taxonomy" id="1927124"/>
    <lineage>
        <taxon>Bacteria</taxon>
        <taxon>Bacillati</taxon>
        <taxon>Actinomycetota</taxon>
        <taxon>Actinomycetes</taxon>
        <taxon>Mycobacteriales</taxon>
        <taxon>Mycobacteriaceae</taxon>
        <taxon>Mycobacterium</taxon>
    </lineage>
</organism>
<keyword evidence="5" id="KW-1185">Reference proteome</keyword>
<dbReference type="Proteomes" id="UP000192448">
    <property type="component" value="Unassembled WGS sequence"/>
</dbReference>
<protein>
    <recommendedName>
        <fullName evidence="3">N-acetyltransferase domain-containing protein</fullName>
    </recommendedName>
</protein>
<name>A0A1X0AS12_9MYCO</name>
<evidence type="ECO:0000259" key="3">
    <source>
        <dbReference type="PROSITE" id="PS51186"/>
    </source>
</evidence>
<dbReference type="PROSITE" id="PS51186">
    <property type="entry name" value="GNAT"/>
    <property type="match status" value="1"/>
</dbReference>
<keyword evidence="1" id="KW-0808">Transferase</keyword>
<dbReference type="AlphaFoldDB" id="A0A1X0AS12"/>
<dbReference type="Gene3D" id="3.40.630.30">
    <property type="match status" value="1"/>
</dbReference>
<evidence type="ECO:0000313" key="4">
    <source>
        <dbReference type="EMBL" id="ORA32851.1"/>
    </source>
</evidence>
<dbReference type="STRING" id="1927124.BST13_21385"/>
<dbReference type="CDD" id="cd04301">
    <property type="entry name" value="NAT_SF"/>
    <property type="match status" value="1"/>
</dbReference>
<feature type="domain" description="N-acetyltransferase" evidence="3">
    <location>
        <begin position="16"/>
        <end position="174"/>
    </location>
</feature>
<sequence length="302" mass="32234">MAGGTDVKQALGVEGIVVRGVEPADGDECARIVYEAFAGVHDYHRFPRDFPTVEAASQLTGSLIAHPRFWGVVAEADGRIVGSNFLDERGPVLGVGPITIDPAVQGCGVGRRLMEEVIGRGAGARGIRLFQDSFNMQSLALYASLGFEVREPAVVMTGTPKGGPPSGIEVRPLEEGDIAECERLCLRIHGFERTGELRDALGAPMLSPVVAVRDGRITAYATTVTFFPAAYGVAETEDDMCALIAGAVVGGEVPASFILPTRQGVLFRWCLSQGLRPIKPLTYMTLGEYRAPEGGWIPSILY</sequence>
<evidence type="ECO:0000256" key="2">
    <source>
        <dbReference type="ARBA" id="ARBA00023315"/>
    </source>
</evidence>
<reference evidence="4 5" key="1">
    <citation type="submission" date="2017-02" db="EMBL/GenBank/DDBJ databases">
        <title>The new phylogeny of genus Mycobacterium.</title>
        <authorList>
            <person name="Tortoli E."/>
            <person name="Trovato A."/>
            <person name="Cirillo D.M."/>
        </authorList>
    </citation>
    <scope>NUCLEOTIDE SEQUENCE [LARGE SCALE GENOMIC DNA]</scope>
    <source>
        <strain evidence="4 5">RW6</strain>
    </source>
</reference>
<dbReference type="InterPro" id="IPR016181">
    <property type="entry name" value="Acyl_CoA_acyltransferase"/>
</dbReference>
<evidence type="ECO:0000256" key="1">
    <source>
        <dbReference type="ARBA" id="ARBA00022679"/>
    </source>
</evidence>